<dbReference type="AlphaFoldDB" id="A0A6N2LCD1"/>
<protein>
    <submittedName>
        <fullName evidence="1">Uncharacterized protein</fullName>
    </submittedName>
</protein>
<evidence type="ECO:0000313" key="1">
    <source>
        <dbReference type="EMBL" id="VFU37543.1"/>
    </source>
</evidence>
<sequence>MLPSGHMIRKWSERSKDMNTSGDNQEHYGWSERTRVVVKCLHARFLIQKKRRQEEVLNLLQYTSICSALLASVSSSFPIGFLSEIIDSKQCHTLESVLSSIENQENLQTSHRKKLSSHNIWSRRGKPKAVLQLQTIRSREKNRGADNQDCIENRSISNTIFPSSEAAEETLTQARRITH</sequence>
<organism evidence="1">
    <name type="scientific">Salix viminalis</name>
    <name type="common">Common osier</name>
    <name type="synonym">Basket willow</name>
    <dbReference type="NCBI Taxonomy" id="40686"/>
    <lineage>
        <taxon>Eukaryota</taxon>
        <taxon>Viridiplantae</taxon>
        <taxon>Streptophyta</taxon>
        <taxon>Embryophyta</taxon>
        <taxon>Tracheophyta</taxon>
        <taxon>Spermatophyta</taxon>
        <taxon>Magnoliopsida</taxon>
        <taxon>eudicotyledons</taxon>
        <taxon>Gunneridae</taxon>
        <taxon>Pentapetalae</taxon>
        <taxon>rosids</taxon>
        <taxon>fabids</taxon>
        <taxon>Malpighiales</taxon>
        <taxon>Salicaceae</taxon>
        <taxon>Saliceae</taxon>
        <taxon>Salix</taxon>
    </lineage>
</organism>
<reference evidence="1" key="1">
    <citation type="submission" date="2019-03" db="EMBL/GenBank/DDBJ databases">
        <authorList>
            <person name="Mank J."/>
            <person name="Almeida P."/>
        </authorList>
    </citation>
    <scope>NUCLEOTIDE SEQUENCE</scope>
    <source>
        <strain evidence="1">78183</strain>
    </source>
</reference>
<proteinExistence type="predicted"/>
<accession>A0A6N2LCD1</accession>
<gene>
    <name evidence="1" type="ORF">SVIM_LOCUS199288</name>
</gene>
<name>A0A6N2LCD1_SALVM</name>
<dbReference type="EMBL" id="CAADRP010001291">
    <property type="protein sequence ID" value="VFU37543.1"/>
    <property type="molecule type" value="Genomic_DNA"/>
</dbReference>